<evidence type="ECO:0000256" key="3">
    <source>
        <dbReference type="ARBA" id="ARBA00022839"/>
    </source>
</evidence>
<dbReference type="PANTHER" id="PTHR30231:SF42">
    <property type="entry name" value="EXONUCLEASE"/>
    <property type="match status" value="1"/>
</dbReference>
<dbReference type="Proteomes" id="UP000243650">
    <property type="component" value="Unassembled WGS sequence"/>
</dbReference>
<dbReference type="InterPro" id="IPR012337">
    <property type="entry name" value="RNaseH-like_sf"/>
</dbReference>
<comment type="caution">
    <text evidence="5">The sequence shown here is derived from an EMBL/GenBank/DDBJ whole genome shotgun (WGS) entry which is preliminary data.</text>
</comment>
<dbReference type="Pfam" id="PF00929">
    <property type="entry name" value="RNase_T"/>
    <property type="match status" value="1"/>
</dbReference>
<evidence type="ECO:0000313" key="5">
    <source>
        <dbReference type="EMBL" id="PRO64654.1"/>
    </source>
</evidence>
<dbReference type="CDD" id="cd06130">
    <property type="entry name" value="DNA_pol_III_epsilon_like"/>
    <property type="match status" value="1"/>
</dbReference>
<sequence length="208" mass="22936">MNFTAIDFETASQEAGSACAVGIVQVKDSEIVEETYSLIRPFTPYFDPKCVAVHGLTWNDVKDAPTFADLWPSLQPAMEHTLLLAHNASFDMRVLRSALDAWQLPWPEAAYNCTVQIAKKTWPEFFNHKLGTVAHELGITFEHHHALEDARAAAVIALRAEEIHNAFSEEALFSALNLYSGSLGPGMHATPGTNRKRKRFIVSASGAV</sequence>
<keyword evidence="3" id="KW-0269">Exonuclease</keyword>
<dbReference type="RefSeq" id="WP_105959954.1">
    <property type="nucleotide sequence ID" value="NZ_PVNS01000013.1"/>
</dbReference>
<evidence type="ECO:0000313" key="6">
    <source>
        <dbReference type="Proteomes" id="UP000243650"/>
    </source>
</evidence>
<protein>
    <recommendedName>
        <fullName evidence="4">Exonuclease domain-containing protein</fullName>
    </recommendedName>
</protein>
<keyword evidence="1" id="KW-0540">Nuclease</keyword>
<organism evidence="5 6">
    <name type="scientific">Alkalicoccus urumqiensis</name>
    <name type="common">Bacillus urumqiensis</name>
    <dbReference type="NCBI Taxonomy" id="1548213"/>
    <lineage>
        <taxon>Bacteria</taxon>
        <taxon>Bacillati</taxon>
        <taxon>Bacillota</taxon>
        <taxon>Bacilli</taxon>
        <taxon>Bacillales</taxon>
        <taxon>Bacillaceae</taxon>
        <taxon>Alkalicoccus</taxon>
    </lineage>
</organism>
<feature type="domain" description="Exonuclease" evidence="4">
    <location>
        <begin position="2"/>
        <end position="166"/>
    </location>
</feature>
<reference evidence="5 6" key="1">
    <citation type="submission" date="2018-03" db="EMBL/GenBank/DDBJ databases">
        <title>Bacillus urumqiensis sp. nov., a moderately haloalkaliphilic bacterium isolated from a salt lake.</title>
        <authorList>
            <person name="Zhao B."/>
            <person name="Liao Z."/>
        </authorList>
    </citation>
    <scope>NUCLEOTIDE SEQUENCE [LARGE SCALE GENOMIC DNA]</scope>
    <source>
        <strain evidence="5 6">BZ-SZ-XJ18</strain>
    </source>
</reference>
<keyword evidence="2" id="KW-0378">Hydrolase</keyword>
<dbReference type="GO" id="GO:0003676">
    <property type="term" value="F:nucleic acid binding"/>
    <property type="evidence" value="ECO:0007669"/>
    <property type="project" value="InterPro"/>
</dbReference>
<dbReference type="SMART" id="SM00479">
    <property type="entry name" value="EXOIII"/>
    <property type="match status" value="1"/>
</dbReference>
<dbReference type="InterPro" id="IPR036397">
    <property type="entry name" value="RNaseH_sf"/>
</dbReference>
<dbReference type="GO" id="GO:0008408">
    <property type="term" value="F:3'-5' exonuclease activity"/>
    <property type="evidence" value="ECO:0007669"/>
    <property type="project" value="TreeGrafter"/>
</dbReference>
<dbReference type="AlphaFoldDB" id="A0A2P6MED6"/>
<dbReference type="Gene3D" id="3.30.420.10">
    <property type="entry name" value="Ribonuclease H-like superfamily/Ribonuclease H"/>
    <property type="match status" value="1"/>
</dbReference>
<proteinExistence type="predicted"/>
<dbReference type="EMBL" id="PVNS01000013">
    <property type="protein sequence ID" value="PRO64654.1"/>
    <property type="molecule type" value="Genomic_DNA"/>
</dbReference>
<name>A0A2P6MED6_ALKUR</name>
<evidence type="ECO:0000256" key="2">
    <source>
        <dbReference type="ARBA" id="ARBA00022801"/>
    </source>
</evidence>
<dbReference type="OrthoDB" id="9803913at2"/>
<dbReference type="FunFam" id="3.30.420.10:FF:000045">
    <property type="entry name" value="3'-5' exonuclease DinG"/>
    <property type="match status" value="1"/>
</dbReference>
<dbReference type="GO" id="GO:0005829">
    <property type="term" value="C:cytosol"/>
    <property type="evidence" value="ECO:0007669"/>
    <property type="project" value="TreeGrafter"/>
</dbReference>
<keyword evidence="6" id="KW-1185">Reference proteome</keyword>
<evidence type="ECO:0000256" key="1">
    <source>
        <dbReference type="ARBA" id="ARBA00022722"/>
    </source>
</evidence>
<gene>
    <name evidence="5" type="ORF">C6I21_13180</name>
</gene>
<evidence type="ECO:0000259" key="4">
    <source>
        <dbReference type="SMART" id="SM00479"/>
    </source>
</evidence>
<dbReference type="PANTHER" id="PTHR30231">
    <property type="entry name" value="DNA POLYMERASE III SUBUNIT EPSILON"/>
    <property type="match status" value="1"/>
</dbReference>
<dbReference type="SUPFAM" id="SSF53098">
    <property type="entry name" value="Ribonuclease H-like"/>
    <property type="match status" value="1"/>
</dbReference>
<accession>A0A2P6MED6</accession>
<dbReference type="InterPro" id="IPR013520">
    <property type="entry name" value="Ribonucl_H"/>
</dbReference>